<dbReference type="InterPro" id="IPR035437">
    <property type="entry name" value="SNase_OB-fold_sf"/>
</dbReference>
<dbReference type="Pfam" id="PF00013">
    <property type="entry name" value="KH_1"/>
    <property type="match status" value="2"/>
</dbReference>
<keyword evidence="5" id="KW-1185">Reference proteome</keyword>
<dbReference type="GO" id="GO:0003723">
    <property type="term" value="F:RNA binding"/>
    <property type="evidence" value="ECO:0007669"/>
    <property type="project" value="UniProtKB-UniRule"/>
</dbReference>
<dbReference type="GO" id="GO:0034587">
    <property type="term" value="P:piRNA processing"/>
    <property type="evidence" value="ECO:0007669"/>
    <property type="project" value="TreeGrafter"/>
</dbReference>
<dbReference type="PROSITE" id="PS50304">
    <property type="entry name" value="TUDOR"/>
    <property type="match status" value="1"/>
</dbReference>
<proteinExistence type="predicted"/>
<evidence type="ECO:0000259" key="3">
    <source>
        <dbReference type="PROSITE" id="PS50304"/>
    </source>
</evidence>
<feature type="region of interest" description="Disordered" evidence="2">
    <location>
        <begin position="24"/>
        <end position="43"/>
    </location>
</feature>
<dbReference type="AlphaFoldDB" id="A0A7R9M6T6"/>
<dbReference type="Gene3D" id="2.40.50.90">
    <property type="match status" value="1"/>
</dbReference>
<dbReference type="SMART" id="SM00322">
    <property type="entry name" value="KH"/>
    <property type="match status" value="2"/>
</dbReference>
<protein>
    <recommendedName>
        <fullName evidence="3">Tudor domain-containing protein</fullName>
    </recommendedName>
</protein>
<gene>
    <name evidence="4" type="ORF">ONB1V03_LOCUS11296</name>
</gene>
<dbReference type="GO" id="GO:0043186">
    <property type="term" value="C:P granule"/>
    <property type="evidence" value="ECO:0007669"/>
    <property type="project" value="TreeGrafter"/>
</dbReference>
<reference evidence="4" key="1">
    <citation type="submission" date="2020-11" db="EMBL/GenBank/DDBJ databases">
        <authorList>
            <person name="Tran Van P."/>
        </authorList>
    </citation>
    <scope>NUCLEOTIDE SEQUENCE</scope>
</reference>
<dbReference type="InterPro" id="IPR050621">
    <property type="entry name" value="Tudor_domain_containing"/>
</dbReference>
<accession>A0A7R9M6T6</accession>
<evidence type="ECO:0000256" key="2">
    <source>
        <dbReference type="SAM" id="MobiDB-lite"/>
    </source>
</evidence>
<dbReference type="Gene3D" id="3.30.1370.10">
    <property type="entry name" value="K Homology domain, type 1"/>
    <property type="match status" value="2"/>
</dbReference>
<dbReference type="GO" id="GO:0005739">
    <property type="term" value="C:mitochondrion"/>
    <property type="evidence" value="ECO:0007669"/>
    <property type="project" value="UniProtKB-ARBA"/>
</dbReference>
<organism evidence="4">
    <name type="scientific">Oppiella nova</name>
    <dbReference type="NCBI Taxonomy" id="334625"/>
    <lineage>
        <taxon>Eukaryota</taxon>
        <taxon>Metazoa</taxon>
        <taxon>Ecdysozoa</taxon>
        <taxon>Arthropoda</taxon>
        <taxon>Chelicerata</taxon>
        <taxon>Arachnida</taxon>
        <taxon>Acari</taxon>
        <taxon>Acariformes</taxon>
        <taxon>Sarcoptiformes</taxon>
        <taxon>Oribatida</taxon>
        <taxon>Brachypylina</taxon>
        <taxon>Oppioidea</taxon>
        <taxon>Oppiidae</taxon>
        <taxon>Oppiella</taxon>
    </lineage>
</organism>
<dbReference type="OrthoDB" id="9995375at2759"/>
<keyword evidence="1" id="KW-0694">RNA-binding</keyword>
<dbReference type="EMBL" id="CAJPVJ010008309">
    <property type="protein sequence ID" value="CAG2171837.1"/>
    <property type="molecule type" value="Genomic_DNA"/>
</dbReference>
<evidence type="ECO:0000256" key="1">
    <source>
        <dbReference type="PROSITE-ProRule" id="PRU00117"/>
    </source>
</evidence>
<dbReference type="GO" id="GO:0030719">
    <property type="term" value="P:P granule organization"/>
    <property type="evidence" value="ECO:0007669"/>
    <property type="project" value="TreeGrafter"/>
</dbReference>
<dbReference type="SUPFAM" id="SSF63748">
    <property type="entry name" value="Tudor/PWWP/MBT"/>
    <property type="match status" value="1"/>
</dbReference>
<dbReference type="PANTHER" id="PTHR22948">
    <property type="entry name" value="TUDOR DOMAIN CONTAINING PROTEIN"/>
    <property type="match status" value="1"/>
</dbReference>
<dbReference type="InterPro" id="IPR004088">
    <property type="entry name" value="KH_dom_type_1"/>
</dbReference>
<feature type="domain" description="Tudor" evidence="3">
    <location>
        <begin position="256"/>
        <end position="321"/>
    </location>
</feature>
<dbReference type="GO" id="GO:0007283">
    <property type="term" value="P:spermatogenesis"/>
    <property type="evidence" value="ECO:0007669"/>
    <property type="project" value="TreeGrafter"/>
</dbReference>
<dbReference type="Pfam" id="PF00567">
    <property type="entry name" value="TUDOR"/>
    <property type="match status" value="1"/>
</dbReference>
<dbReference type="PROSITE" id="PS50084">
    <property type="entry name" value="KH_TYPE_1"/>
    <property type="match status" value="2"/>
</dbReference>
<name>A0A7R9M6T6_9ACAR</name>
<dbReference type="InterPro" id="IPR004087">
    <property type="entry name" value="KH_dom"/>
</dbReference>
<dbReference type="EMBL" id="OC923134">
    <property type="protein sequence ID" value="CAD7654650.1"/>
    <property type="molecule type" value="Genomic_DNA"/>
</dbReference>
<dbReference type="Proteomes" id="UP000728032">
    <property type="component" value="Unassembled WGS sequence"/>
</dbReference>
<dbReference type="SMART" id="SM00333">
    <property type="entry name" value="TUDOR"/>
    <property type="match status" value="1"/>
</dbReference>
<dbReference type="CDD" id="cd00105">
    <property type="entry name" value="KH-I"/>
    <property type="match status" value="1"/>
</dbReference>
<dbReference type="SUPFAM" id="SSF54791">
    <property type="entry name" value="Eukaryotic type KH-domain (KH-domain type I)"/>
    <property type="match status" value="2"/>
</dbReference>
<dbReference type="PANTHER" id="PTHR22948:SF29">
    <property type="entry name" value="FI02030P-RELATED"/>
    <property type="match status" value="1"/>
</dbReference>
<dbReference type="InterPro" id="IPR036612">
    <property type="entry name" value="KH_dom_type_1_sf"/>
</dbReference>
<evidence type="ECO:0000313" key="4">
    <source>
        <dbReference type="EMBL" id="CAD7654650.1"/>
    </source>
</evidence>
<feature type="non-terminal residue" evidence="4">
    <location>
        <position position="433"/>
    </location>
</feature>
<evidence type="ECO:0000313" key="5">
    <source>
        <dbReference type="Proteomes" id="UP000728032"/>
    </source>
</evidence>
<dbReference type="InterPro" id="IPR002999">
    <property type="entry name" value="Tudor"/>
</dbReference>
<sequence length="433" mass="48699">VGTVIGRGGERVRQIQTDTNTRIRFDDHYSSGGGDGDDGDGNGLNRSRLVVIKGSVEATARAEMIINEIIRQQSSVTTKSFKVETSSVGYIIVETSSVGYIIGRNGLTIQSIRDKSGAQIKVEPKSKQTNPVMTSLDITGTDEQIEEAFELMNKEIALRNSQQNRCQQNYSQMAIPVTKPLTIDIEASDSPLDLDHYFSRLNRIGGNEVFVSAVKSPDEFYVQIGGAGAQHLDLLVEEITAFYSNEDNRICIKPTSVRMGDIVAVPFPYDDHWYRARVVAIETSLESEVESMVDVFYVDYGNQLVLEYNQICTLNDQFLRRLPFQAMCCSLYGVQPNDHLNWSQQSIQKFKELSHLEKWKPLFAKVIEMKIIDGKHEMYCIDLIDKNRDISSNEESSDDRNDNPNVMHLNIALELIAKDFAIACDDSEDIAIR</sequence>
<dbReference type="Gene3D" id="2.30.30.140">
    <property type="match status" value="1"/>
</dbReference>